<keyword evidence="2 7" id="KW-0444">Lipid biosynthesis</keyword>
<evidence type="ECO:0000256" key="3">
    <source>
        <dbReference type="ARBA" id="ARBA00022832"/>
    </source>
</evidence>
<dbReference type="Proteomes" id="UP000241118">
    <property type="component" value="Unassembled WGS sequence"/>
</dbReference>
<proteinExistence type="predicted"/>
<comment type="pathway">
    <text evidence="1 7">Lipid metabolism; fatty acid biosynthesis.</text>
</comment>
<dbReference type="RefSeq" id="WP_106618843.1">
    <property type="nucleotide sequence ID" value="NZ_PYAX01000012.1"/>
</dbReference>
<dbReference type="OrthoDB" id="9811735at2"/>
<keyword evidence="10" id="KW-1185">Reference proteome</keyword>
<dbReference type="InterPro" id="IPR000089">
    <property type="entry name" value="Biotin_lipoyl"/>
</dbReference>
<evidence type="ECO:0000313" key="9">
    <source>
        <dbReference type="EMBL" id="PSL52679.1"/>
    </source>
</evidence>
<comment type="function">
    <text evidence="7">This protein is a component of the acetyl coenzyme A carboxylase complex; first, biotin carboxylase catalyzes the carboxylation of the carrier protein and then the transcarboxylase transfers the carboxyl group to form malonyl-CoA.</text>
</comment>
<dbReference type="EMBL" id="PYAX01000012">
    <property type="protein sequence ID" value="PSL52679.1"/>
    <property type="molecule type" value="Genomic_DNA"/>
</dbReference>
<evidence type="ECO:0000256" key="7">
    <source>
        <dbReference type="RuleBase" id="RU364072"/>
    </source>
</evidence>
<keyword evidence="5 7" id="KW-0275">Fatty acid biosynthesis</keyword>
<evidence type="ECO:0000256" key="6">
    <source>
        <dbReference type="ARBA" id="ARBA00023267"/>
    </source>
</evidence>
<evidence type="ECO:0000313" key="10">
    <source>
        <dbReference type="Proteomes" id="UP000241118"/>
    </source>
</evidence>
<dbReference type="PROSITE" id="PS00188">
    <property type="entry name" value="BIOTIN"/>
    <property type="match status" value="1"/>
</dbReference>
<accession>A0A2P8I2I9</accession>
<dbReference type="PRINTS" id="PR01071">
    <property type="entry name" value="ACOABIOTINCC"/>
</dbReference>
<comment type="caution">
    <text evidence="9">The sequence shown here is derived from an EMBL/GenBank/DDBJ whole genome shotgun (WGS) entry which is preliminary data.</text>
</comment>
<gene>
    <name evidence="9" type="ORF">B0I31_112148</name>
</gene>
<protein>
    <recommendedName>
        <fullName evidence="7">Biotin carboxyl carrier protein of acetyl-CoA carboxylase</fullName>
    </recommendedName>
</protein>
<evidence type="ECO:0000256" key="5">
    <source>
        <dbReference type="ARBA" id="ARBA00023160"/>
    </source>
</evidence>
<keyword evidence="3 7" id="KW-0276">Fatty acid metabolism</keyword>
<dbReference type="GO" id="GO:0003989">
    <property type="term" value="F:acetyl-CoA carboxylase activity"/>
    <property type="evidence" value="ECO:0007669"/>
    <property type="project" value="InterPro"/>
</dbReference>
<dbReference type="UniPathway" id="UPA00094"/>
<dbReference type="InterPro" id="IPR001882">
    <property type="entry name" value="Biotin_BS"/>
</dbReference>
<reference evidence="9 10" key="1">
    <citation type="submission" date="2018-03" db="EMBL/GenBank/DDBJ databases">
        <title>Genomic Encyclopedia of Type Strains, Phase III (KMG-III): the genomes of soil and plant-associated and newly described type strains.</title>
        <authorList>
            <person name="Whitman W."/>
        </authorList>
    </citation>
    <scope>NUCLEOTIDE SEQUENCE [LARGE SCALE GENOMIC DNA]</scope>
    <source>
        <strain evidence="9 10">CGMCC 4.7097</strain>
    </source>
</reference>
<dbReference type="InterPro" id="IPR011053">
    <property type="entry name" value="Single_hybrid_motif"/>
</dbReference>
<keyword evidence="4 7" id="KW-0443">Lipid metabolism</keyword>
<evidence type="ECO:0000256" key="1">
    <source>
        <dbReference type="ARBA" id="ARBA00005194"/>
    </source>
</evidence>
<evidence type="ECO:0000256" key="4">
    <source>
        <dbReference type="ARBA" id="ARBA00023098"/>
    </source>
</evidence>
<sequence length="168" mass="17701">MTKSLVNHLGHDFDGDLPHDVTRTEPPGELLERLRDSAVRLIAQLPTQPAVLRMRAGEVSVEVEWATPDQPTGQAPGPPPAVPPDRPVAATTLDAAMVGVFYRGPHPGAAPFTDVGDTVEVGTQIGIIEAMKLMIPVEADRAGTVTAVLKADGEPVEYGEPLFALDAG</sequence>
<evidence type="ECO:0000256" key="2">
    <source>
        <dbReference type="ARBA" id="ARBA00022516"/>
    </source>
</evidence>
<dbReference type="PROSITE" id="PS50968">
    <property type="entry name" value="BIOTINYL_LIPOYL"/>
    <property type="match status" value="1"/>
</dbReference>
<name>A0A2P8I2I9_SACCR</name>
<dbReference type="Pfam" id="PF00364">
    <property type="entry name" value="Biotin_lipoyl"/>
    <property type="match status" value="1"/>
</dbReference>
<dbReference type="AlphaFoldDB" id="A0A2P8I2I9"/>
<dbReference type="Gene3D" id="2.40.50.100">
    <property type="match status" value="1"/>
</dbReference>
<dbReference type="GO" id="GO:0009317">
    <property type="term" value="C:acetyl-CoA carboxylase complex"/>
    <property type="evidence" value="ECO:0007669"/>
    <property type="project" value="InterPro"/>
</dbReference>
<evidence type="ECO:0000259" key="8">
    <source>
        <dbReference type="PROSITE" id="PS50968"/>
    </source>
</evidence>
<dbReference type="CDD" id="cd06850">
    <property type="entry name" value="biotinyl_domain"/>
    <property type="match status" value="1"/>
</dbReference>
<keyword evidence="6 7" id="KW-0092">Biotin</keyword>
<dbReference type="InterPro" id="IPR001249">
    <property type="entry name" value="AcCoA_biotinCC"/>
</dbReference>
<dbReference type="SUPFAM" id="SSF51230">
    <property type="entry name" value="Single hybrid motif"/>
    <property type="match status" value="1"/>
</dbReference>
<feature type="domain" description="Lipoyl-binding" evidence="8">
    <location>
        <begin position="90"/>
        <end position="166"/>
    </location>
</feature>
<organism evidence="9 10">
    <name type="scientific">Saccharothrix carnea</name>
    <dbReference type="NCBI Taxonomy" id="1280637"/>
    <lineage>
        <taxon>Bacteria</taxon>
        <taxon>Bacillati</taxon>
        <taxon>Actinomycetota</taxon>
        <taxon>Actinomycetes</taxon>
        <taxon>Pseudonocardiales</taxon>
        <taxon>Pseudonocardiaceae</taxon>
        <taxon>Saccharothrix</taxon>
    </lineage>
</organism>
<dbReference type="GO" id="GO:0006633">
    <property type="term" value="P:fatty acid biosynthetic process"/>
    <property type="evidence" value="ECO:0007669"/>
    <property type="project" value="UniProtKB-UniPathway"/>
</dbReference>